<feature type="region of interest" description="Disordered" evidence="6">
    <location>
        <begin position="26"/>
        <end position="120"/>
    </location>
</feature>
<organism evidence="9 10">
    <name type="scientific">Maioricimonas rarisocia</name>
    <dbReference type="NCBI Taxonomy" id="2528026"/>
    <lineage>
        <taxon>Bacteria</taxon>
        <taxon>Pseudomonadati</taxon>
        <taxon>Planctomycetota</taxon>
        <taxon>Planctomycetia</taxon>
        <taxon>Planctomycetales</taxon>
        <taxon>Planctomycetaceae</taxon>
        <taxon>Maioricimonas</taxon>
    </lineage>
</organism>
<feature type="domain" description="Thioredoxin" evidence="8">
    <location>
        <begin position="117"/>
        <end position="276"/>
    </location>
</feature>
<dbReference type="GO" id="GO:0030313">
    <property type="term" value="C:cell envelope"/>
    <property type="evidence" value="ECO:0007669"/>
    <property type="project" value="UniProtKB-SubCell"/>
</dbReference>
<evidence type="ECO:0000313" key="10">
    <source>
        <dbReference type="Proteomes" id="UP000320496"/>
    </source>
</evidence>
<feature type="signal peptide" evidence="7">
    <location>
        <begin position="1"/>
        <end position="22"/>
    </location>
</feature>
<dbReference type="PROSITE" id="PS00194">
    <property type="entry name" value="THIOREDOXIN_1"/>
    <property type="match status" value="1"/>
</dbReference>
<feature type="chain" id="PRO_5022218782" evidence="7">
    <location>
        <begin position="23"/>
        <end position="492"/>
    </location>
</feature>
<dbReference type="GO" id="GO:0017004">
    <property type="term" value="P:cytochrome complex assembly"/>
    <property type="evidence" value="ECO:0007669"/>
    <property type="project" value="UniProtKB-KW"/>
</dbReference>
<keyword evidence="2" id="KW-0201">Cytochrome c-type biogenesis</keyword>
<comment type="subcellular location">
    <subcellularLocation>
        <location evidence="1">Cell envelope</location>
    </subcellularLocation>
</comment>
<proteinExistence type="predicted"/>
<keyword evidence="3" id="KW-1015">Disulfide bond</keyword>
<evidence type="ECO:0000259" key="8">
    <source>
        <dbReference type="PROSITE" id="PS51352"/>
    </source>
</evidence>
<evidence type="ECO:0000313" key="9">
    <source>
        <dbReference type="EMBL" id="QDU39740.1"/>
    </source>
</evidence>
<dbReference type="InterPro" id="IPR036249">
    <property type="entry name" value="Thioredoxin-like_sf"/>
</dbReference>
<evidence type="ECO:0000256" key="7">
    <source>
        <dbReference type="SAM" id="SignalP"/>
    </source>
</evidence>
<keyword evidence="10" id="KW-1185">Reference proteome</keyword>
<dbReference type="AlphaFoldDB" id="A0A517ZBC9"/>
<evidence type="ECO:0000256" key="3">
    <source>
        <dbReference type="ARBA" id="ARBA00023157"/>
    </source>
</evidence>
<dbReference type="GO" id="GO:0016209">
    <property type="term" value="F:antioxidant activity"/>
    <property type="evidence" value="ECO:0007669"/>
    <property type="project" value="InterPro"/>
</dbReference>
<dbReference type="CDD" id="cd02966">
    <property type="entry name" value="TlpA_like_family"/>
    <property type="match status" value="1"/>
</dbReference>
<dbReference type="PANTHER" id="PTHR42852:SF6">
    <property type="entry name" value="THIOL:DISULFIDE INTERCHANGE PROTEIN DSBE"/>
    <property type="match status" value="1"/>
</dbReference>
<reference evidence="9 10" key="1">
    <citation type="submission" date="2019-02" db="EMBL/GenBank/DDBJ databases">
        <title>Deep-cultivation of Planctomycetes and their phenomic and genomic characterization uncovers novel biology.</title>
        <authorList>
            <person name="Wiegand S."/>
            <person name="Jogler M."/>
            <person name="Boedeker C."/>
            <person name="Pinto D."/>
            <person name="Vollmers J."/>
            <person name="Rivas-Marin E."/>
            <person name="Kohn T."/>
            <person name="Peeters S.H."/>
            <person name="Heuer A."/>
            <person name="Rast P."/>
            <person name="Oberbeckmann S."/>
            <person name="Bunk B."/>
            <person name="Jeske O."/>
            <person name="Meyerdierks A."/>
            <person name="Storesund J.E."/>
            <person name="Kallscheuer N."/>
            <person name="Luecker S."/>
            <person name="Lage O.M."/>
            <person name="Pohl T."/>
            <person name="Merkel B.J."/>
            <person name="Hornburger P."/>
            <person name="Mueller R.-W."/>
            <person name="Bruemmer F."/>
            <person name="Labrenz M."/>
            <person name="Spormann A.M."/>
            <person name="Op den Camp H."/>
            <person name="Overmann J."/>
            <person name="Amann R."/>
            <person name="Jetten M.S.M."/>
            <person name="Mascher T."/>
            <person name="Medema M.H."/>
            <person name="Devos D.P."/>
            <person name="Kaster A.-K."/>
            <person name="Ovreas L."/>
            <person name="Rohde M."/>
            <person name="Galperin M.Y."/>
            <person name="Jogler C."/>
        </authorList>
    </citation>
    <scope>NUCLEOTIDE SEQUENCE [LARGE SCALE GENOMIC DNA]</scope>
    <source>
        <strain evidence="9 10">Mal4</strain>
    </source>
</reference>
<dbReference type="RefSeq" id="WP_197443634.1">
    <property type="nucleotide sequence ID" value="NZ_CP036275.1"/>
</dbReference>
<dbReference type="PROSITE" id="PS51352">
    <property type="entry name" value="THIOREDOXIN_2"/>
    <property type="match status" value="1"/>
</dbReference>
<accession>A0A517ZBC9</accession>
<gene>
    <name evidence="9" type="primary">stoA</name>
    <name evidence="9" type="ORF">Mal4_40870</name>
</gene>
<dbReference type="InterPro" id="IPR019734">
    <property type="entry name" value="TPR_rpt"/>
</dbReference>
<dbReference type="PROSITE" id="PS50005">
    <property type="entry name" value="TPR"/>
    <property type="match status" value="1"/>
</dbReference>
<evidence type="ECO:0000256" key="6">
    <source>
        <dbReference type="SAM" id="MobiDB-lite"/>
    </source>
</evidence>
<dbReference type="Proteomes" id="UP000320496">
    <property type="component" value="Chromosome"/>
</dbReference>
<dbReference type="Gene3D" id="1.25.40.10">
    <property type="entry name" value="Tetratricopeptide repeat domain"/>
    <property type="match status" value="1"/>
</dbReference>
<dbReference type="SUPFAM" id="SSF48452">
    <property type="entry name" value="TPR-like"/>
    <property type="match status" value="1"/>
</dbReference>
<dbReference type="InterPro" id="IPR017937">
    <property type="entry name" value="Thioredoxin_CS"/>
</dbReference>
<dbReference type="KEGG" id="mri:Mal4_40870"/>
<dbReference type="InterPro" id="IPR013766">
    <property type="entry name" value="Thioredoxin_domain"/>
</dbReference>
<protein>
    <submittedName>
        <fullName evidence="9">Sporulation thiol-disulfide oxidoreductase A</fullName>
    </submittedName>
</protein>
<dbReference type="GO" id="GO:0006950">
    <property type="term" value="P:response to stress"/>
    <property type="evidence" value="ECO:0007669"/>
    <property type="project" value="UniProtKB-ARBA"/>
</dbReference>
<dbReference type="PROSITE" id="PS51257">
    <property type="entry name" value="PROKAR_LIPOPROTEIN"/>
    <property type="match status" value="1"/>
</dbReference>
<dbReference type="InterPro" id="IPR050553">
    <property type="entry name" value="Thioredoxin_ResA/DsbE_sf"/>
</dbReference>
<evidence type="ECO:0000256" key="5">
    <source>
        <dbReference type="PROSITE-ProRule" id="PRU00339"/>
    </source>
</evidence>
<keyword evidence="4" id="KW-0676">Redox-active center</keyword>
<dbReference type="InterPro" id="IPR000866">
    <property type="entry name" value="AhpC/TSA"/>
</dbReference>
<dbReference type="PANTHER" id="PTHR42852">
    <property type="entry name" value="THIOL:DISULFIDE INTERCHANGE PROTEIN DSBE"/>
    <property type="match status" value="1"/>
</dbReference>
<dbReference type="SUPFAM" id="SSF52833">
    <property type="entry name" value="Thioredoxin-like"/>
    <property type="match status" value="1"/>
</dbReference>
<feature type="repeat" description="TPR" evidence="5">
    <location>
        <begin position="386"/>
        <end position="419"/>
    </location>
</feature>
<sequence precursor="true">MSTDISRVVPLCLLSAALWMSAGCQNEPAEEVATPESEPAAEAPAEASPGESIVANKPAAEPTTPMTAETESGEPEAAPAEPTTIARVETPDEPMPVVPTVPSTEEPTEESDEVKPLGIGDPAPPIAISNWVTGEPISQLAEGNVYVVEFWATWCGPCRTSMPHLSKLQEDYGDKVQFIGVTREDAGVVQQFLEQDQSEGTTWAEVVTYRLATDQDDETNTAYMRAAGQSGIPTAFIVGRDGAVEWIGHPMSMDQPLAKIVSGDWDREAAIAEFRQQKRMKEVSLNLMLALRAEKYDEALATLDEVEDEIGESAMLTRYRHHVLSQAGRDEEAAALQSKLVEQAWDDAGLLNGVAWRIASSEGEQDLELALRAARRASELTGHQNSSILDTLARVYYEQGDLDSAIEWQRKAVEHGATNASIKATLEKYKEEQAKPTGADESSDEGEAKSDSGETESNATDSDDSGEEASDAADAEAAGAGTAEETEEAAAP</sequence>
<dbReference type="EMBL" id="CP036275">
    <property type="protein sequence ID" value="QDU39740.1"/>
    <property type="molecule type" value="Genomic_DNA"/>
</dbReference>
<evidence type="ECO:0000256" key="4">
    <source>
        <dbReference type="ARBA" id="ARBA00023284"/>
    </source>
</evidence>
<evidence type="ECO:0000256" key="1">
    <source>
        <dbReference type="ARBA" id="ARBA00004196"/>
    </source>
</evidence>
<keyword evidence="5" id="KW-0802">TPR repeat</keyword>
<dbReference type="Gene3D" id="3.40.30.10">
    <property type="entry name" value="Glutaredoxin"/>
    <property type="match status" value="1"/>
</dbReference>
<dbReference type="Pfam" id="PF00578">
    <property type="entry name" value="AhpC-TSA"/>
    <property type="match status" value="1"/>
</dbReference>
<feature type="compositionally biased region" description="Low complexity" evidence="6">
    <location>
        <begin position="31"/>
        <end position="86"/>
    </location>
</feature>
<feature type="compositionally biased region" description="Acidic residues" evidence="6">
    <location>
        <begin position="461"/>
        <end position="474"/>
    </location>
</feature>
<feature type="region of interest" description="Disordered" evidence="6">
    <location>
        <begin position="429"/>
        <end position="492"/>
    </location>
</feature>
<evidence type="ECO:0000256" key="2">
    <source>
        <dbReference type="ARBA" id="ARBA00022748"/>
    </source>
</evidence>
<keyword evidence="7" id="KW-0732">Signal</keyword>
<dbReference type="GO" id="GO:0016491">
    <property type="term" value="F:oxidoreductase activity"/>
    <property type="evidence" value="ECO:0007669"/>
    <property type="project" value="InterPro"/>
</dbReference>
<dbReference type="InterPro" id="IPR011990">
    <property type="entry name" value="TPR-like_helical_dom_sf"/>
</dbReference>
<name>A0A517ZBC9_9PLAN</name>